<dbReference type="AlphaFoldDB" id="A0A9P0BZC2"/>
<keyword evidence="3" id="KW-1185">Reference proteome</keyword>
<reference evidence="2" key="1">
    <citation type="submission" date="2021-12" db="EMBL/GenBank/DDBJ databases">
        <authorList>
            <person name="King R."/>
        </authorList>
    </citation>
    <scope>NUCLEOTIDE SEQUENCE</scope>
</reference>
<accession>A0A9P0BZC2</accession>
<evidence type="ECO:0000256" key="1">
    <source>
        <dbReference type="SAM" id="Phobius"/>
    </source>
</evidence>
<protein>
    <submittedName>
        <fullName evidence="2">Uncharacterized protein</fullName>
    </submittedName>
</protein>
<evidence type="ECO:0000313" key="2">
    <source>
        <dbReference type="EMBL" id="CAH0600804.1"/>
    </source>
</evidence>
<evidence type="ECO:0000313" key="3">
    <source>
        <dbReference type="Proteomes" id="UP001154114"/>
    </source>
</evidence>
<feature type="transmembrane region" description="Helical" evidence="1">
    <location>
        <begin position="73"/>
        <end position="91"/>
    </location>
</feature>
<keyword evidence="1" id="KW-0472">Membrane</keyword>
<feature type="transmembrane region" description="Helical" evidence="1">
    <location>
        <begin position="103"/>
        <end position="124"/>
    </location>
</feature>
<organism evidence="2 3">
    <name type="scientific">Chrysodeixis includens</name>
    <name type="common">Soybean looper</name>
    <name type="synonym">Pseudoplusia includens</name>
    <dbReference type="NCBI Taxonomy" id="689277"/>
    <lineage>
        <taxon>Eukaryota</taxon>
        <taxon>Metazoa</taxon>
        <taxon>Ecdysozoa</taxon>
        <taxon>Arthropoda</taxon>
        <taxon>Hexapoda</taxon>
        <taxon>Insecta</taxon>
        <taxon>Pterygota</taxon>
        <taxon>Neoptera</taxon>
        <taxon>Endopterygota</taxon>
        <taxon>Lepidoptera</taxon>
        <taxon>Glossata</taxon>
        <taxon>Ditrysia</taxon>
        <taxon>Noctuoidea</taxon>
        <taxon>Noctuidae</taxon>
        <taxon>Plusiinae</taxon>
        <taxon>Chrysodeixis</taxon>
    </lineage>
</organism>
<dbReference type="EMBL" id="LR824006">
    <property type="protein sequence ID" value="CAH0600804.1"/>
    <property type="molecule type" value="Genomic_DNA"/>
</dbReference>
<sequence length="125" mass="14778">MRSECNRKRDSALHEIEWCLSSTITIMLLYFLVGYLFTWMKKSTLFTSFVCIQAVFVQFGRCFVFVSRVMARMGLFVVLLLFAWILSSRLLQKRLTEIRIITHRLKCMIVKNLFCLILVFGNYVT</sequence>
<feature type="transmembrane region" description="Helical" evidence="1">
    <location>
        <begin position="20"/>
        <end position="38"/>
    </location>
</feature>
<keyword evidence="1" id="KW-0812">Transmembrane</keyword>
<name>A0A9P0BZC2_CHRIL</name>
<dbReference type="Proteomes" id="UP001154114">
    <property type="component" value="Chromosome 3"/>
</dbReference>
<proteinExistence type="predicted"/>
<gene>
    <name evidence="2" type="ORF">CINC_LOCUS9677</name>
</gene>
<keyword evidence="1" id="KW-1133">Transmembrane helix</keyword>